<dbReference type="GO" id="GO:0005829">
    <property type="term" value="C:cytosol"/>
    <property type="evidence" value="ECO:0007669"/>
    <property type="project" value="TreeGrafter"/>
</dbReference>
<dbReference type="PANTHER" id="PTHR33221">
    <property type="entry name" value="WINGED HELIX-TURN-HELIX TRANSCRIPTIONAL REGULATOR, RRF2 FAMILY"/>
    <property type="match status" value="1"/>
</dbReference>
<dbReference type="InterPro" id="IPR036390">
    <property type="entry name" value="WH_DNA-bd_sf"/>
</dbReference>
<dbReference type="InterPro" id="IPR036388">
    <property type="entry name" value="WH-like_DNA-bd_sf"/>
</dbReference>
<dbReference type="Pfam" id="PF02082">
    <property type="entry name" value="Rrf2"/>
    <property type="match status" value="1"/>
</dbReference>
<proteinExistence type="predicted"/>
<dbReference type="Proteomes" id="UP000256373">
    <property type="component" value="Unassembled WGS sequence"/>
</dbReference>
<evidence type="ECO:0000313" key="1">
    <source>
        <dbReference type="EMBL" id="REA64513.1"/>
    </source>
</evidence>
<dbReference type="RefSeq" id="WP_115829122.1">
    <property type="nucleotide sequence ID" value="NZ_QNUL01000001.1"/>
</dbReference>
<dbReference type="GO" id="GO:0003700">
    <property type="term" value="F:DNA-binding transcription factor activity"/>
    <property type="evidence" value="ECO:0007669"/>
    <property type="project" value="TreeGrafter"/>
</dbReference>
<evidence type="ECO:0000313" key="2">
    <source>
        <dbReference type="Proteomes" id="UP000256373"/>
    </source>
</evidence>
<organism evidence="1 2">
    <name type="scientific">Dyadobacter luteus</name>
    <dbReference type="NCBI Taxonomy" id="2259619"/>
    <lineage>
        <taxon>Bacteria</taxon>
        <taxon>Pseudomonadati</taxon>
        <taxon>Bacteroidota</taxon>
        <taxon>Cytophagia</taxon>
        <taxon>Cytophagales</taxon>
        <taxon>Spirosomataceae</taxon>
        <taxon>Dyadobacter</taxon>
    </lineage>
</organism>
<name>A0A3D8YI51_9BACT</name>
<dbReference type="Gene3D" id="1.10.10.10">
    <property type="entry name" value="Winged helix-like DNA-binding domain superfamily/Winged helix DNA-binding domain"/>
    <property type="match status" value="1"/>
</dbReference>
<dbReference type="AlphaFoldDB" id="A0A3D8YI51"/>
<protein>
    <submittedName>
        <fullName evidence="1">Transcriptional regulator</fullName>
    </submittedName>
</protein>
<dbReference type="PROSITE" id="PS51197">
    <property type="entry name" value="HTH_RRF2_2"/>
    <property type="match status" value="1"/>
</dbReference>
<sequence length="136" mass="14934">MSNGRFAISVHILTLLAKFPEEWLSSEFLSGSININPVLVRKELSNLREKGFVLSKEGKAGGSRLALNATAIRMADVYASVRQTDLLGKAVNQPNPDCPVGRQINQHLNALYESAEKALTESLAQMTLAEFSEKFN</sequence>
<dbReference type="PANTHER" id="PTHR33221:SF15">
    <property type="entry name" value="HTH-TYPE TRANSCRIPTIONAL REGULATOR YWGB-RELATED"/>
    <property type="match status" value="1"/>
</dbReference>
<dbReference type="InterPro" id="IPR000944">
    <property type="entry name" value="Tscrpt_reg_Rrf2"/>
</dbReference>
<dbReference type="OrthoDB" id="213028at2"/>
<accession>A0A3D8YI51</accession>
<dbReference type="SUPFAM" id="SSF46785">
    <property type="entry name" value="Winged helix' DNA-binding domain"/>
    <property type="match status" value="1"/>
</dbReference>
<gene>
    <name evidence="1" type="ORF">DSL64_00530</name>
</gene>
<comment type="caution">
    <text evidence="1">The sequence shown here is derived from an EMBL/GenBank/DDBJ whole genome shotgun (WGS) entry which is preliminary data.</text>
</comment>
<dbReference type="EMBL" id="QNUL01000001">
    <property type="protein sequence ID" value="REA64513.1"/>
    <property type="molecule type" value="Genomic_DNA"/>
</dbReference>
<keyword evidence="2" id="KW-1185">Reference proteome</keyword>
<reference evidence="1 2" key="1">
    <citation type="submission" date="2018-07" db="EMBL/GenBank/DDBJ databases">
        <title>Dyadobacter roseus sp. nov., isolated from rose rhizosphere soil.</title>
        <authorList>
            <person name="Chen L."/>
        </authorList>
    </citation>
    <scope>NUCLEOTIDE SEQUENCE [LARGE SCALE GENOMIC DNA]</scope>
    <source>
        <strain evidence="1 2">RS19</strain>
    </source>
</reference>